<comment type="caution">
    <text evidence="1">The sequence shown here is derived from an EMBL/GenBank/DDBJ whole genome shotgun (WGS) entry which is preliminary data.</text>
</comment>
<proteinExistence type="predicted"/>
<sequence>MIIKRIIWIALVFLTVKTQAQYKPDIIVIGGSAAGTAAAIQGARSGVKTLLIAPSDNLIGDVPPSMNIPAFDLGLWKEWKDKFIKTADTVNTTPQLVLESIVKNTKDLSFLKATPILGIAQKKNGWEVKVNINGKPEDIKCKVLVDATTNSANSLLTQFNVLSLDKEGKFDNLVSYTKEKRNKPYDQTQKLYRTSGAAGFGKDSVLNFIPLGVFIPIEKENLLVVSMSAFKDFDTDDFKNIALWTNMGQAVGALAAYGPFFDTTPAKANIRLTQSEMFTYQSFLYPVLDIKTNDAFYNAIQKTISTGLLKFDFKTGRFNPNELVKNSDIKPIMTEIYPRAKIWFIENKPDTLTLKNVISLFSFISGKDPITMQEEIMKGAIEKFGFSPDFKDTTLINKRAFAILSDIYLSPFNTNVDFNGYLQR</sequence>
<dbReference type="SUPFAM" id="SSF51905">
    <property type="entry name" value="FAD/NAD(P)-binding domain"/>
    <property type="match status" value="1"/>
</dbReference>
<keyword evidence="2" id="KW-1185">Reference proteome</keyword>
<organism evidence="1 2">
    <name type="scientific">Pedobacter segetis</name>
    <dbReference type="NCBI Taxonomy" id="2793069"/>
    <lineage>
        <taxon>Bacteria</taxon>
        <taxon>Pseudomonadati</taxon>
        <taxon>Bacteroidota</taxon>
        <taxon>Sphingobacteriia</taxon>
        <taxon>Sphingobacteriales</taxon>
        <taxon>Sphingobacteriaceae</taxon>
        <taxon>Pedobacter</taxon>
    </lineage>
</organism>
<dbReference type="Pfam" id="PF12831">
    <property type="entry name" value="FAD_oxidored"/>
    <property type="match status" value="1"/>
</dbReference>
<reference evidence="1 2" key="1">
    <citation type="submission" date="2020-12" db="EMBL/GenBank/DDBJ databases">
        <title>Bacterial novel species Pedobacter sp. SD-b isolated from soil.</title>
        <authorList>
            <person name="Jung H.-Y."/>
        </authorList>
    </citation>
    <scope>NUCLEOTIDE SEQUENCE [LARGE SCALE GENOMIC DNA]</scope>
    <source>
        <strain evidence="1 2">SD-b</strain>
    </source>
</reference>
<accession>A0ABS1BF16</accession>
<dbReference type="InterPro" id="IPR036188">
    <property type="entry name" value="FAD/NAD-bd_sf"/>
</dbReference>
<dbReference type="Gene3D" id="3.50.50.60">
    <property type="entry name" value="FAD/NAD(P)-binding domain"/>
    <property type="match status" value="1"/>
</dbReference>
<evidence type="ECO:0000313" key="2">
    <source>
        <dbReference type="Proteomes" id="UP000660024"/>
    </source>
</evidence>
<evidence type="ECO:0000313" key="1">
    <source>
        <dbReference type="EMBL" id="MBK0381468.1"/>
    </source>
</evidence>
<protein>
    <submittedName>
        <fullName evidence="1">FAD-dependent oxidoreductase</fullName>
    </submittedName>
</protein>
<dbReference type="RefSeq" id="WP_200583907.1">
    <property type="nucleotide sequence ID" value="NZ_JAEHFY010000001.1"/>
</dbReference>
<name>A0ABS1BF16_9SPHI</name>
<dbReference type="Proteomes" id="UP000660024">
    <property type="component" value="Unassembled WGS sequence"/>
</dbReference>
<dbReference type="EMBL" id="JAEHFY010000001">
    <property type="protein sequence ID" value="MBK0381468.1"/>
    <property type="molecule type" value="Genomic_DNA"/>
</dbReference>
<gene>
    <name evidence="1" type="ORF">I5M32_00725</name>
</gene>